<dbReference type="Proteomes" id="UP000478008">
    <property type="component" value="Unassembled WGS sequence"/>
</dbReference>
<name>A0A7D9H2K2_DEKBR</name>
<accession>A0A7D9H2K2</accession>
<sequence length="589" mass="68404">MKEEISVLGYRNPLINGMKRKLNDDLSLSDETLLDSDNEGEEKDSFDLLFGAAKRGPKPKKCNSKTYGKNTGHTHLHLKIKRHRPSIADYFASGRRHKQNLAGELGFDLKTALIEDEAPTSMRTLEDLVEKEKNIDGLLKDDATEVRNAKEKDQQLKQYIKDNLDKTFINDPMNTEYIQNLEKKLENTYDSDELYDFYFVLSSGAFGSNQFTKKYYELRSRIVHGNRISLKDTEITSALGCLSEEMQPNCALQYLNVNPIHLDVQDLKTFVNSLGCEEQTFDKKDKKVKLMLNNKKSMGPQILVAIKMYVLAHWILSCSFSSELLEATLCDLIYLMVDARMSGTTIDESTIVNGCRMNVLQVLTSSFLELSKTCERILEIIKKCLFGRPFLWFRFIDNLVIFPGIDIPDREAVINLRANCYMQFANDISFNDTMVNSDKPELKPKQDYSHLMKTKKDIYHHLVKLLRYLQHYKLRSDFLKNGPYEEAKKVNETNYLENREAYQIAKLRMLSLEKLCFSYIDFLRYGESKFEEKEIQKRLRKLKRHCMEIKHTYFSDFTKLVCPEITKSISAISFICERAQSEMVTTDPF</sequence>
<protein>
    <submittedName>
        <fullName evidence="1">DEBR0S6_11628g1_1</fullName>
    </submittedName>
</protein>
<evidence type="ECO:0000313" key="1">
    <source>
        <dbReference type="EMBL" id="VUG20261.1"/>
    </source>
</evidence>
<reference evidence="1 2" key="1">
    <citation type="submission" date="2019-07" db="EMBL/GenBank/DDBJ databases">
        <authorList>
            <person name="Friedrich A."/>
            <person name="Schacherer J."/>
        </authorList>
    </citation>
    <scope>NUCLEOTIDE SEQUENCE [LARGE SCALE GENOMIC DNA]</scope>
</reference>
<gene>
    <name evidence="1" type="ORF">DEBR0S6_11628G</name>
</gene>
<organism evidence="1 2">
    <name type="scientific">Dekkera bruxellensis</name>
    <name type="common">Brettanomyces custersii</name>
    <dbReference type="NCBI Taxonomy" id="5007"/>
    <lineage>
        <taxon>Eukaryota</taxon>
        <taxon>Fungi</taxon>
        <taxon>Dikarya</taxon>
        <taxon>Ascomycota</taxon>
        <taxon>Saccharomycotina</taxon>
        <taxon>Pichiomycetes</taxon>
        <taxon>Pichiales</taxon>
        <taxon>Pichiaceae</taxon>
        <taxon>Brettanomyces</taxon>
    </lineage>
</organism>
<keyword evidence="2" id="KW-1185">Reference proteome</keyword>
<proteinExistence type="predicted"/>
<evidence type="ECO:0000313" key="2">
    <source>
        <dbReference type="Proteomes" id="UP000478008"/>
    </source>
</evidence>
<dbReference type="AlphaFoldDB" id="A0A7D9H2K2"/>
<dbReference type="EMBL" id="CABFWN010000006">
    <property type="protein sequence ID" value="VUG20261.1"/>
    <property type="molecule type" value="Genomic_DNA"/>
</dbReference>